<evidence type="ECO:0000313" key="2">
    <source>
        <dbReference type="EMBL" id="BAO28295.1"/>
    </source>
</evidence>
<evidence type="ECO:0000313" key="3">
    <source>
        <dbReference type="Proteomes" id="UP000031637"/>
    </source>
</evidence>
<dbReference type="KEGG" id="shd:SUTH_00481"/>
<dbReference type="AlphaFoldDB" id="W0SC40"/>
<keyword evidence="1" id="KW-1133">Transmembrane helix</keyword>
<reference evidence="2 3" key="1">
    <citation type="journal article" date="2014" name="Syst. Appl. Microbiol.">
        <title>Complete genomes of freshwater sulfur oxidizers Sulfuricella denitrificans skB26 and Sulfuritalea hydrogenivorans sk43H: genetic insights into the sulfur oxidation pathway of betaproteobacteria.</title>
        <authorList>
            <person name="Watanabe T."/>
            <person name="Kojima H."/>
            <person name="Fukui M."/>
        </authorList>
    </citation>
    <scope>NUCLEOTIDE SEQUENCE [LARGE SCALE GENOMIC DNA]</scope>
    <source>
        <strain evidence="2">DSM22779</strain>
    </source>
</reference>
<feature type="transmembrane region" description="Helical" evidence="1">
    <location>
        <begin position="152"/>
        <end position="171"/>
    </location>
</feature>
<gene>
    <name evidence="2" type="ORF">SUTH_00481</name>
</gene>
<name>W0SC40_9PROT</name>
<feature type="transmembrane region" description="Helical" evidence="1">
    <location>
        <begin position="49"/>
        <end position="70"/>
    </location>
</feature>
<dbReference type="Proteomes" id="UP000031637">
    <property type="component" value="Chromosome"/>
</dbReference>
<organism evidence="2 3">
    <name type="scientific">Sulfuritalea hydrogenivorans sk43H</name>
    <dbReference type="NCBI Taxonomy" id="1223802"/>
    <lineage>
        <taxon>Bacteria</taxon>
        <taxon>Pseudomonadati</taxon>
        <taxon>Pseudomonadota</taxon>
        <taxon>Betaproteobacteria</taxon>
        <taxon>Nitrosomonadales</taxon>
        <taxon>Sterolibacteriaceae</taxon>
        <taxon>Sulfuritalea</taxon>
    </lineage>
</organism>
<dbReference type="HOGENOM" id="CLU_101284_0_0_4"/>
<proteinExistence type="predicted"/>
<dbReference type="STRING" id="1223802.SUTH_00481"/>
<keyword evidence="1" id="KW-0812">Transmembrane</keyword>
<keyword evidence="3" id="KW-1185">Reference proteome</keyword>
<sequence>MKNAKEYRSKTLKGRNLAWLVATLVLDALVLLVIAFHTAIDDLTPTRIAAIRLSLTALLPIPVLILSSLISSDHKAILVFWRLKHPLPGARAFSVHAPADHRIDLAKLKKNVGEFPVAERDQNSKWYALYKQVDSDPSVVDSHKNYLLFRDIAAMSLLLVPTLPAVLYFSGIDSTRMLVSAAWFLGQYLVVAFAARTTGIGFVQNVLAIHASRKVSGSKQAAPKAAAAAKEGPSD</sequence>
<dbReference type="EMBL" id="AP012547">
    <property type="protein sequence ID" value="BAO28295.1"/>
    <property type="molecule type" value="Genomic_DNA"/>
</dbReference>
<accession>W0SC40</accession>
<feature type="transmembrane region" description="Helical" evidence="1">
    <location>
        <begin position="16"/>
        <end position="37"/>
    </location>
</feature>
<protein>
    <submittedName>
        <fullName evidence="2">Uncharacterized protein</fullName>
    </submittedName>
</protein>
<keyword evidence="1" id="KW-0472">Membrane</keyword>
<evidence type="ECO:0000256" key="1">
    <source>
        <dbReference type="SAM" id="Phobius"/>
    </source>
</evidence>